<keyword evidence="3" id="KW-1185">Reference proteome</keyword>
<feature type="region of interest" description="Disordered" evidence="1">
    <location>
        <begin position="227"/>
        <end position="247"/>
    </location>
</feature>
<feature type="region of interest" description="Disordered" evidence="1">
    <location>
        <begin position="87"/>
        <end position="126"/>
    </location>
</feature>
<feature type="compositionally biased region" description="Gly residues" evidence="1">
    <location>
        <begin position="350"/>
        <end position="361"/>
    </location>
</feature>
<dbReference type="InParanoid" id="A0A4Q1BIE5"/>
<feature type="compositionally biased region" description="Basic and acidic residues" evidence="1">
    <location>
        <begin position="328"/>
        <end position="342"/>
    </location>
</feature>
<dbReference type="EMBL" id="SDIL01000069">
    <property type="protein sequence ID" value="RXK37404.1"/>
    <property type="molecule type" value="Genomic_DNA"/>
</dbReference>
<protein>
    <submittedName>
        <fullName evidence="2">Uncharacterized protein</fullName>
    </submittedName>
</protein>
<evidence type="ECO:0000313" key="2">
    <source>
        <dbReference type="EMBL" id="RXK37404.1"/>
    </source>
</evidence>
<dbReference type="AlphaFoldDB" id="A0A4Q1BIE5"/>
<organism evidence="2 3">
    <name type="scientific">Tremella mesenterica</name>
    <name type="common">Jelly fungus</name>
    <dbReference type="NCBI Taxonomy" id="5217"/>
    <lineage>
        <taxon>Eukaryota</taxon>
        <taxon>Fungi</taxon>
        <taxon>Dikarya</taxon>
        <taxon>Basidiomycota</taxon>
        <taxon>Agaricomycotina</taxon>
        <taxon>Tremellomycetes</taxon>
        <taxon>Tremellales</taxon>
        <taxon>Tremellaceae</taxon>
        <taxon>Tremella</taxon>
    </lineage>
</organism>
<feature type="region of interest" description="Disordered" evidence="1">
    <location>
        <begin position="317"/>
        <end position="363"/>
    </location>
</feature>
<accession>A0A4Q1BIE5</accession>
<gene>
    <name evidence="2" type="ORF">M231_05304</name>
</gene>
<evidence type="ECO:0000313" key="3">
    <source>
        <dbReference type="Proteomes" id="UP000289152"/>
    </source>
</evidence>
<evidence type="ECO:0000256" key="1">
    <source>
        <dbReference type="SAM" id="MobiDB-lite"/>
    </source>
</evidence>
<reference evidence="2 3" key="1">
    <citation type="submission" date="2016-06" db="EMBL/GenBank/DDBJ databases">
        <title>Evolution of pathogenesis and genome organization in the Tremellales.</title>
        <authorList>
            <person name="Cuomo C."/>
            <person name="Litvintseva A."/>
            <person name="Heitman J."/>
            <person name="Chen Y."/>
            <person name="Sun S."/>
            <person name="Springer D."/>
            <person name="Dromer F."/>
            <person name="Young S."/>
            <person name="Zeng Q."/>
            <person name="Chapman S."/>
            <person name="Gujja S."/>
            <person name="Saif S."/>
            <person name="Birren B."/>
        </authorList>
    </citation>
    <scope>NUCLEOTIDE SEQUENCE [LARGE SCALE GENOMIC DNA]</scope>
    <source>
        <strain evidence="2 3">ATCC 28783</strain>
    </source>
</reference>
<proteinExistence type="predicted"/>
<sequence>MPPTLQMDMENPQMTIDLPATGSLRFHRGDGTHSAEHPDLIESDTFKAIGVWVDAYGFHICSFQRPKSDQDSATKVQELHTLIVHVSPFGRGTIQPPPESQPDSEAQPRSEAQSGSDALPVSEVEVSSVEGNNTLGFTLMSNNSNLAPDSVTLNGDSQVEAPTIWASSDPTAVSQSRSASAMSQQSLVEDILHMRILNLPTDSSLDNQPSDGSPLSAEVHNEQGIVSKVPESSTSSSQYEETHETAEQDIESLIARQEWQELSTIWCNMVNSGIPFVTSISEGTRAYLVPEPQRGEWILGVPRVMIRLQDTWSNYLAPDQPLQGGDNEQERPSENNVGRDNEVTNPPPGGSDGRWGFGGRLRGFRQRRGNGGVIEVQSLTVEEAGQSGGDWVIDD</sequence>
<name>A0A4Q1BIE5_TREME</name>
<comment type="caution">
    <text evidence="2">The sequence shown here is derived from an EMBL/GenBank/DDBJ whole genome shotgun (WGS) entry which is preliminary data.</text>
</comment>
<dbReference type="Proteomes" id="UP000289152">
    <property type="component" value="Unassembled WGS sequence"/>
</dbReference>